<name>A0A0D2KR39_HYPSF</name>
<dbReference type="Proteomes" id="UP000054270">
    <property type="component" value="Unassembled WGS sequence"/>
</dbReference>
<dbReference type="AlphaFoldDB" id="A0A0D2KR39"/>
<organism evidence="1 2">
    <name type="scientific">Hypholoma sublateritium (strain FD-334 SS-4)</name>
    <dbReference type="NCBI Taxonomy" id="945553"/>
    <lineage>
        <taxon>Eukaryota</taxon>
        <taxon>Fungi</taxon>
        <taxon>Dikarya</taxon>
        <taxon>Basidiomycota</taxon>
        <taxon>Agaricomycotina</taxon>
        <taxon>Agaricomycetes</taxon>
        <taxon>Agaricomycetidae</taxon>
        <taxon>Agaricales</taxon>
        <taxon>Agaricineae</taxon>
        <taxon>Strophariaceae</taxon>
        <taxon>Hypholoma</taxon>
    </lineage>
</organism>
<keyword evidence="2" id="KW-1185">Reference proteome</keyword>
<proteinExistence type="predicted"/>
<dbReference type="EMBL" id="KN817609">
    <property type="protein sequence ID" value="KJA17102.1"/>
    <property type="molecule type" value="Genomic_DNA"/>
</dbReference>
<reference evidence="2" key="1">
    <citation type="submission" date="2014-04" db="EMBL/GenBank/DDBJ databases">
        <title>Evolutionary Origins and Diversification of the Mycorrhizal Mutualists.</title>
        <authorList>
            <consortium name="DOE Joint Genome Institute"/>
            <consortium name="Mycorrhizal Genomics Consortium"/>
            <person name="Kohler A."/>
            <person name="Kuo A."/>
            <person name="Nagy L.G."/>
            <person name="Floudas D."/>
            <person name="Copeland A."/>
            <person name="Barry K.W."/>
            <person name="Cichocki N."/>
            <person name="Veneault-Fourrey C."/>
            <person name="LaButti K."/>
            <person name="Lindquist E.A."/>
            <person name="Lipzen A."/>
            <person name="Lundell T."/>
            <person name="Morin E."/>
            <person name="Murat C."/>
            <person name="Riley R."/>
            <person name="Ohm R."/>
            <person name="Sun H."/>
            <person name="Tunlid A."/>
            <person name="Henrissat B."/>
            <person name="Grigoriev I.V."/>
            <person name="Hibbett D.S."/>
            <person name="Martin F."/>
        </authorList>
    </citation>
    <scope>NUCLEOTIDE SEQUENCE [LARGE SCALE GENOMIC DNA]</scope>
    <source>
        <strain evidence="2">FD-334 SS-4</strain>
    </source>
</reference>
<evidence type="ECO:0000313" key="2">
    <source>
        <dbReference type="Proteomes" id="UP000054270"/>
    </source>
</evidence>
<sequence>MRSLNSAYTASRSWQTLTVISVLFAGSISPVQYSGAPGVSLLLERRPQYTRVGTQYRLYGWVCIFSHELRLHKFHGSTRSEVLCRLETELLSLKRLGSGSFHGTRPLTGTAHTFILGQLIRCELEMHCPSTFKIVFTFAVQVPNFFFYAGFQS</sequence>
<evidence type="ECO:0000313" key="1">
    <source>
        <dbReference type="EMBL" id="KJA17102.1"/>
    </source>
</evidence>
<protein>
    <submittedName>
        <fullName evidence="1">Uncharacterized protein</fullName>
    </submittedName>
</protein>
<accession>A0A0D2KR39</accession>
<gene>
    <name evidence="1" type="ORF">HYPSUDRAFT_1044067</name>
</gene>